<dbReference type="GO" id="GO:0003723">
    <property type="term" value="F:RNA binding"/>
    <property type="evidence" value="ECO:0007669"/>
    <property type="project" value="InterPro"/>
</dbReference>
<feature type="binding site" evidence="5">
    <location>
        <position position="106"/>
    </location>
    <ligand>
        <name>substrate</name>
    </ligand>
</feature>
<comment type="caution">
    <text evidence="8">The sequence shown here is derived from an EMBL/GenBank/DDBJ whole genome shotgun (WGS) entry which is preliminary data.</text>
</comment>
<dbReference type="InterPro" id="IPR020094">
    <property type="entry name" value="TruA/RsuA/RluB/E/F_N"/>
</dbReference>
<evidence type="ECO:0000256" key="2">
    <source>
        <dbReference type="ARBA" id="ARBA00022694"/>
    </source>
</evidence>
<organism evidence="8 9">
    <name type="scientific">Prymnesium parvum</name>
    <name type="common">Toxic golden alga</name>
    <dbReference type="NCBI Taxonomy" id="97485"/>
    <lineage>
        <taxon>Eukaryota</taxon>
        <taxon>Haptista</taxon>
        <taxon>Haptophyta</taxon>
        <taxon>Prymnesiophyceae</taxon>
        <taxon>Prymnesiales</taxon>
        <taxon>Prymnesiaceae</taxon>
        <taxon>Prymnesium</taxon>
    </lineage>
</organism>
<dbReference type="Gene3D" id="3.30.70.580">
    <property type="entry name" value="Pseudouridine synthase I, catalytic domain, N-terminal subdomain"/>
    <property type="match status" value="1"/>
</dbReference>
<dbReference type="InterPro" id="IPR020097">
    <property type="entry name" value="PsdUridine_synth_TruA_a/b_dom"/>
</dbReference>
<dbReference type="EC" id="5.4.99.12" evidence="6"/>
<dbReference type="PANTHER" id="PTHR11142:SF0">
    <property type="entry name" value="TRNA PSEUDOURIDINE SYNTHASE-LIKE 1"/>
    <property type="match status" value="1"/>
</dbReference>
<reference evidence="8 9" key="1">
    <citation type="journal article" date="2024" name="Science">
        <title>Giant polyketide synthase enzymes in the biosynthesis of giant marine polyether toxins.</title>
        <authorList>
            <person name="Fallon T.R."/>
            <person name="Shende V.V."/>
            <person name="Wierzbicki I.H."/>
            <person name="Pendleton A.L."/>
            <person name="Watervoot N.F."/>
            <person name="Auber R.P."/>
            <person name="Gonzalez D.J."/>
            <person name="Wisecaver J.H."/>
            <person name="Moore B.S."/>
        </authorList>
    </citation>
    <scope>NUCLEOTIDE SEQUENCE [LARGE SCALE GENOMIC DNA]</scope>
    <source>
        <strain evidence="8 9">12B1</strain>
    </source>
</reference>
<keyword evidence="3 6" id="KW-0413">Isomerase</keyword>
<gene>
    <name evidence="8" type="ORF">AB1Y20_014615</name>
</gene>
<comment type="catalytic activity">
    <reaction evidence="6">
        <text>uridine(38/39/40) in tRNA = pseudouridine(38/39/40) in tRNA</text>
        <dbReference type="Rhea" id="RHEA:22376"/>
        <dbReference type="Rhea" id="RHEA-COMP:10085"/>
        <dbReference type="Rhea" id="RHEA-COMP:10087"/>
        <dbReference type="ChEBI" id="CHEBI:65314"/>
        <dbReference type="ChEBI" id="CHEBI:65315"/>
        <dbReference type="EC" id="5.4.99.12"/>
    </reaction>
</comment>
<evidence type="ECO:0000256" key="3">
    <source>
        <dbReference type="ARBA" id="ARBA00023235"/>
    </source>
</evidence>
<dbReference type="GO" id="GO:0031119">
    <property type="term" value="P:tRNA pseudouridine synthesis"/>
    <property type="evidence" value="ECO:0007669"/>
    <property type="project" value="TreeGrafter"/>
</dbReference>
<comment type="similarity">
    <text evidence="1 6">Belongs to the tRNA pseudouridine synthase TruA family.</text>
</comment>
<name>A0AB34ICT1_PRYPA</name>
<keyword evidence="9" id="KW-1185">Reference proteome</keyword>
<protein>
    <recommendedName>
        <fullName evidence="6">tRNA pseudouridine synthase</fullName>
        <ecNumber evidence="6">5.4.99.12</ecNumber>
    </recommendedName>
</protein>
<dbReference type="EMBL" id="JBGBPQ010000030">
    <property type="protein sequence ID" value="KAL1495975.1"/>
    <property type="molecule type" value="Genomic_DNA"/>
</dbReference>
<feature type="domain" description="Pseudouridine synthase I TruA alpha/beta" evidence="7">
    <location>
        <begin position="144"/>
        <end position="254"/>
    </location>
</feature>
<dbReference type="Proteomes" id="UP001515480">
    <property type="component" value="Unassembled WGS sequence"/>
</dbReference>
<dbReference type="InterPro" id="IPR020103">
    <property type="entry name" value="PsdUridine_synth_cat_dom_sf"/>
</dbReference>
<evidence type="ECO:0000256" key="1">
    <source>
        <dbReference type="ARBA" id="ARBA00009375"/>
    </source>
</evidence>
<dbReference type="SUPFAM" id="SSF55120">
    <property type="entry name" value="Pseudouridine synthase"/>
    <property type="match status" value="1"/>
</dbReference>
<dbReference type="HAMAP" id="MF_00171">
    <property type="entry name" value="TruA"/>
    <property type="match status" value="1"/>
</dbReference>
<feature type="active site" description="Nucleophile" evidence="4">
    <location>
        <position position="48"/>
    </location>
</feature>
<dbReference type="Pfam" id="PF01416">
    <property type="entry name" value="PseudoU_synth_1"/>
    <property type="match status" value="1"/>
</dbReference>
<proteinExistence type="inferred from homology"/>
<evidence type="ECO:0000256" key="6">
    <source>
        <dbReference type="RuleBase" id="RU003792"/>
    </source>
</evidence>
<dbReference type="PIRSF" id="PIRSF001430">
    <property type="entry name" value="tRNA_psdUrid_synth"/>
    <property type="match status" value="1"/>
</dbReference>
<dbReference type="Gene3D" id="3.30.70.660">
    <property type="entry name" value="Pseudouridine synthase I, catalytic domain, C-terminal subdomain"/>
    <property type="match status" value="1"/>
</dbReference>
<keyword evidence="2 6" id="KW-0819">tRNA processing</keyword>
<dbReference type="PANTHER" id="PTHR11142">
    <property type="entry name" value="PSEUDOURIDYLATE SYNTHASE"/>
    <property type="match status" value="1"/>
</dbReference>
<evidence type="ECO:0000259" key="7">
    <source>
        <dbReference type="Pfam" id="PF01416"/>
    </source>
</evidence>
<sequence length="302" mass="33495">MVKVALSVAYDGTSFRGWTDVRDSTLRPTLSRLLRQSELPLEVASRTDAGVHAFGNVCSFSCASPPRDLAQLTYSLNQLLPPEVCVTQISLPPPDFDVRETVGKEYRYHVNFAPRRQPLTRLYEWQVPARRGALAWDGASAAHAASLMLGRHSFAAFGNTPRGKERRAPVDASCALQMLQLRQLTPTVVQFRVRGDRFLYKMVRNIVGALVRVGQGELEHEELLHALESGRFERSDSLPITAPAHGLVLHSIMYARGNGPFDCHESLRAAGVNMQPDGLCDRGGGLRPWRVRAISSRRRSNG</sequence>
<dbReference type="InterPro" id="IPR001406">
    <property type="entry name" value="PsdUridine_synth_TruA"/>
</dbReference>
<dbReference type="GO" id="GO:0160147">
    <property type="term" value="F:tRNA pseudouridine(38-40) synthase activity"/>
    <property type="evidence" value="ECO:0007669"/>
    <property type="project" value="UniProtKB-EC"/>
</dbReference>
<evidence type="ECO:0000256" key="4">
    <source>
        <dbReference type="PIRSR" id="PIRSR001430-1"/>
    </source>
</evidence>
<dbReference type="InterPro" id="IPR020095">
    <property type="entry name" value="PsdUridine_synth_TruA_C"/>
</dbReference>
<dbReference type="AlphaFoldDB" id="A0AB34ICT1"/>
<evidence type="ECO:0000313" key="8">
    <source>
        <dbReference type="EMBL" id="KAL1495975.1"/>
    </source>
</evidence>
<evidence type="ECO:0000256" key="5">
    <source>
        <dbReference type="PIRSR" id="PIRSR001430-2"/>
    </source>
</evidence>
<accession>A0AB34ICT1</accession>
<evidence type="ECO:0000313" key="9">
    <source>
        <dbReference type="Proteomes" id="UP001515480"/>
    </source>
</evidence>